<reference evidence="2 3" key="1">
    <citation type="submission" date="2022-12" db="EMBL/GenBank/DDBJ databases">
        <title>Chitinophagaceae gen. sp. nov., a new member of the family Chitinophagaceae, isolated from soil in a chemical factory.</title>
        <authorList>
            <person name="Ke Z."/>
        </authorList>
    </citation>
    <scope>NUCLEOTIDE SEQUENCE [LARGE SCALE GENOMIC DNA]</scope>
    <source>
        <strain evidence="2 3">LY-5</strain>
    </source>
</reference>
<gene>
    <name evidence="2" type="ORF">O3P16_04075</name>
</gene>
<evidence type="ECO:0000313" key="3">
    <source>
        <dbReference type="Proteomes" id="UP001210231"/>
    </source>
</evidence>
<keyword evidence="3" id="KW-1185">Reference proteome</keyword>
<protein>
    <submittedName>
        <fullName evidence="2">Uncharacterized protein</fullName>
    </submittedName>
</protein>
<evidence type="ECO:0000313" key="2">
    <source>
        <dbReference type="EMBL" id="MDA3613971.1"/>
    </source>
</evidence>
<feature type="region of interest" description="Disordered" evidence="1">
    <location>
        <begin position="1"/>
        <end position="49"/>
    </location>
</feature>
<accession>A0ABT4UGL3</accession>
<evidence type="ECO:0000256" key="1">
    <source>
        <dbReference type="SAM" id="MobiDB-lite"/>
    </source>
</evidence>
<dbReference type="EMBL" id="JAQGEF010000003">
    <property type="protein sequence ID" value="MDA3613971.1"/>
    <property type="molecule type" value="Genomic_DNA"/>
</dbReference>
<dbReference type="RefSeq" id="WP_407030301.1">
    <property type="nucleotide sequence ID" value="NZ_JAQGEF010000003.1"/>
</dbReference>
<proteinExistence type="predicted"/>
<dbReference type="Proteomes" id="UP001210231">
    <property type="component" value="Unassembled WGS sequence"/>
</dbReference>
<sequence>MNGELAANRARDWQQYPTGGINDYSGEAVADELPPRSTAESPAQVRHDF</sequence>
<name>A0ABT4UGL3_9BACT</name>
<organism evidence="2 3">
    <name type="scientific">Polluticaenibacter yanchengensis</name>
    <dbReference type="NCBI Taxonomy" id="3014562"/>
    <lineage>
        <taxon>Bacteria</taxon>
        <taxon>Pseudomonadati</taxon>
        <taxon>Bacteroidota</taxon>
        <taxon>Chitinophagia</taxon>
        <taxon>Chitinophagales</taxon>
        <taxon>Chitinophagaceae</taxon>
        <taxon>Polluticaenibacter</taxon>
    </lineage>
</organism>
<comment type="caution">
    <text evidence="2">The sequence shown here is derived from an EMBL/GenBank/DDBJ whole genome shotgun (WGS) entry which is preliminary data.</text>
</comment>